<name>A0A1F6CTC7_9BACT</name>
<gene>
    <name evidence="2" type="ORF">A2851_04865</name>
</gene>
<dbReference type="STRING" id="1798480.A2851_04865"/>
<dbReference type="AlphaFoldDB" id="A0A1F6CTC7"/>
<proteinExistence type="predicted"/>
<organism evidence="2 3">
    <name type="scientific">Candidatus Kaiserbacteria bacterium RIFCSPHIGHO2_01_FULL_53_29</name>
    <dbReference type="NCBI Taxonomy" id="1798480"/>
    <lineage>
        <taxon>Bacteria</taxon>
        <taxon>Candidatus Kaiseribacteriota</taxon>
    </lineage>
</organism>
<protein>
    <submittedName>
        <fullName evidence="2">Uncharacterized protein</fullName>
    </submittedName>
</protein>
<feature type="transmembrane region" description="Helical" evidence="1">
    <location>
        <begin position="30"/>
        <end position="53"/>
    </location>
</feature>
<reference evidence="2 3" key="1">
    <citation type="journal article" date="2016" name="Nat. Commun.">
        <title>Thousands of microbial genomes shed light on interconnected biogeochemical processes in an aquifer system.</title>
        <authorList>
            <person name="Anantharaman K."/>
            <person name="Brown C.T."/>
            <person name="Hug L.A."/>
            <person name="Sharon I."/>
            <person name="Castelle C.J."/>
            <person name="Probst A.J."/>
            <person name="Thomas B.C."/>
            <person name="Singh A."/>
            <person name="Wilkins M.J."/>
            <person name="Karaoz U."/>
            <person name="Brodie E.L."/>
            <person name="Williams K.H."/>
            <person name="Hubbard S.S."/>
            <person name="Banfield J.F."/>
        </authorList>
    </citation>
    <scope>NUCLEOTIDE SEQUENCE [LARGE SCALE GENOMIC DNA]</scope>
</reference>
<dbReference type="Proteomes" id="UP000176863">
    <property type="component" value="Unassembled WGS sequence"/>
</dbReference>
<evidence type="ECO:0000256" key="1">
    <source>
        <dbReference type="SAM" id="Phobius"/>
    </source>
</evidence>
<comment type="caution">
    <text evidence="2">The sequence shown here is derived from an EMBL/GenBank/DDBJ whole genome shotgun (WGS) entry which is preliminary data.</text>
</comment>
<evidence type="ECO:0000313" key="2">
    <source>
        <dbReference type="EMBL" id="OGG52357.1"/>
    </source>
</evidence>
<dbReference type="EMBL" id="MFKT01000029">
    <property type="protein sequence ID" value="OGG52357.1"/>
    <property type="molecule type" value="Genomic_DNA"/>
</dbReference>
<keyword evidence="1" id="KW-0812">Transmembrane</keyword>
<sequence length="68" mass="7555">MEDAELRQKLDALEAKIAEVYTSAEKTRKYFLAVVIVSVVAFVLPLVGFLFAIPSFLSTYSEVGDLLQ</sequence>
<keyword evidence="1" id="KW-1133">Transmembrane helix</keyword>
<evidence type="ECO:0000313" key="3">
    <source>
        <dbReference type="Proteomes" id="UP000176863"/>
    </source>
</evidence>
<keyword evidence="1" id="KW-0472">Membrane</keyword>
<accession>A0A1F6CTC7</accession>